<comment type="similarity">
    <text evidence="4">Belongs to the CobB/CobQ family. CobQ subfamily.</text>
</comment>
<dbReference type="EMBL" id="JGDB01000184">
    <property type="protein sequence ID" value="EXY90321.1"/>
    <property type="molecule type" value="Genomic_DNA"/>
</dbReference>
<dbReference type="Pfam" id="PF01656">
    <property type="entry name" value="CbiA"/>
    <property type="match status" value="1"/>
</dbReference>
<feature type="active site" evidence="4">
    <location>
        <position position="428"/>
    </location>
</feature>
<evidence type="ECO:0000256" key="2">
    <source>
        <dbReference type="ARBA" id="ARBA00022573"/>
    </source>
</evidence>
<evidence type="ECO:0000313" key="7">
    <source>
        <dbReference type="EMBL" id="EXY90321.1"/>
    </source>
</evidence>
<feature type="domain" description="CobQ/CobB/MinD/ParA nucleotide binding" evidence="5">
    <location>
        <begin position="1"/>
        <end position="228"/>
    </location>
</feature>
<accession>A0A015V4K8</accession>
<comment type="pathway">
    <text evidence="1 4">Cofactor biosynthesis; adenosylcobalamin biosynthesis.</text>
</comment>
<dbReference type="Proteomes" id="UP000020773">
    <property type="component" value="Unassembled WGS sequence"/>
</dbReference>
<evidence type="ECO:0000259" key="5">
    <source>
        <dbReference type="Pfam" id="PF01656"/>
    </source>
</evidence>
<organism evidence="7 8">
    <name type="scientific">Bacteroides fragilis str. 3998T(B)3</name>
    <dbReference type="NCBI Taxonomy" id="1339316"/>
    <lineage>
        <taxon>Bacteria</taxon>
        <taxon>Pseudomonadati</taxon>
        <taxon>Bacteroidota</taxon>
        <taxon>Bacteroidia</taxon>
        <taxon>Bacteroidales</taxon>
        <taxon>Bacteroidaceae</taxon>
        <taxon>Bacteroides</taxon>
    </lineage>
</organism>
<feature type="active site" description="Nucleophile" evidence="4">
    <location>
        <position position="329"/>
    </location>
</feature>
<dbReference type="Gene3D" id="3.40.50.880">
    <property type="match status" value="1"/>
</dbReference>
<dbReference type="SUPFAM" id="SSF52540">
    <property type="entry name" value="P-loop containing nucleoside triphosphate hydrolases"/>
    <property type="match status" value="1"/>
</dbReference>
<dbReference type="NCBIfam" id="TIGR00313">
    <property type="entry name" value="cobQ"/>
    <property type="match status" value="1"/>
</dbReference>
<dbReference type="SUPFAM" id="SSF52317">
    <property type="entry name" value="Class I glutamine amidotransferase-like"/>
    <property type="match status" value="1"/>
</dbReference>
<feature type="domain" description="CobB/CobQ-like glutamine amidotransferase" evidence="6">
    <location>
        <begin position="250"/>
        <end position="434"/>
    </location>
</feature>
<dbReference type="CDD" id="cd05389">
    <property type="entry name" value="CobQ_N"/>
    <property type="match status" value="1"/>
</dbReference>
<dbReference type="InterPro" id="IPR047045">
    <property type="entry name" value="CobQ_N"/>
</dbReference>
<dbReference type="UniPathway" id="UPA00148"/>
<gene>
    <name evidence="4 7" type="primary">cobQ</name>
    <name evidence="7" type="ORF">M125_2946</name>
</gene>
<dbReference type="InterPro" id="IPR027417">
    <property type="entry name" value="P-loop_NTPase"/>
</dbReference>
<evidence type="ECO:0000313" key="8">
    <source>
        <dbReference type="Proteomes" id="UP000020773"/>
    </source>
</evidence>
<dbReference type="PATRIC" id="fig|1339316.3.peg.2805"/>
<reference evidence="7 8" key="1">
    <citation type="submission" date="2014-02" db="EMBL/GenBank/DDBJ databases">
        <authorList>
            <person name="Sears C."/>
            <person name="Carroll K."/>
            <person name="Sack B.R."/>
            <person name="Qadri F."/>
            <person name="Myers L.L."/>
            <person name="Chung G.-T."/>
            <person name="Escheverria P."/>
            <person name="Fraser C.M."/>
            <person name="Sadzewicz L."/>
            <person name="Shefchek K.A."/>
            <person name="Tallon L."/>
            <person name="Das S.P."/>
            <person name="Daugherty S."/>
            <person name="Mongodin E.F."/>
        </authorList>
    </citation>
    <scope>NUCLEOTIDE SEQUENCE [LARGE SCALE GENOMIC DNA]</scope>
    <source>
        <strain evidence="8">3998T(B)3</strain>
    </source>
</reference>
<evidence type="ECO:0000256" key="1">
    <source>
        <dbReference type="ARBA" id="ARBA00004953"/>
    </source>
</evidence>
<keyword evidence="7" id="KW-0436">Ligase</keyword>
<dbReference type="HAMAP" id="MF_00028">
    <property type="entry name" value="CobQ"/>
    <property type="match status" value="1"/>
</dbReference>
<evidence type="ECO:0000259" key="6">
    <source>
        <dbReference type="Pfam" id="PF07685"/>
    </source>
</evidence>
<dbReference type="InterPro" id="IPR002586">
    <property type="entry name" value="CobQ/CobB/MinD/ParA_Nub-bd_dom"/>
</dbReference>
<evidence type="ECO:0000256" key="3">
    <source>
        <dbReference type="ARBA" id="ARBA00022962"/>
    </source>
</evidence>
<dbReference type="GO" id="GO:0009236">
    <property type="term" value="P:cobalamin biosynthetic process"/>
    <property type="evidence" value="ECO:0007669"/>
    <property type="project" value="UniProtKB-UniRule"/>
</dbReference>
<keyword evidence="3 4" id="KW-0315">Glutamine amidotransferase</keyword>
<dbReference type="Pfam" id="PF07685">
    <property type="entry name" value="GATase_3"/>
    <property type="match status" value="1"/>
</dbReference>
<dbReference type="NCBIfam" id="NF001989">
    <property type="entry name" value="PRK00784.1"/>
    <property type="match status" value="1"/>
</dbReference>
<dbReference type="PANTHER" id="PTHR21343">
    <property type="entry name" value="DETHIOBIOTIN SYNTHETASE"/>
    <property type="match status" value="1"/>
</dbReference>
<proteinExistence type="inferred from homology"/>
<sequence>MLAGTGSDVGKSIIAAAFCRIFLQDGYHPAPFKAQNMALNSYATPEGLEIGRAQAVQAEAAGVPCHTDMNPLLLKPSSDHTSQVVLNGRPIGNRNAYEYFRREGREELRKEVHAAFDRLAVRYNPVVMEGAGSISEINLRDSDLVNLPMAMHAGADVILVADIDRGGVFASVYGSVMLLRPEERKHIKGILINKFRGDIRLFESGVKMLEDLCGVPVVGVVPYYKDIYIEEEDSVMLQTKNIRAGQGKVNVAVVLLRHLSNFTDFNVLERDPRVHLFYTNNTDELMKADIILLPGSKSTLSDLYELRRNGVAQAIVRAHREGATVMGICGGYQLMGREVCDPDHVEGEIERLPGLGLLPVSTRMQGEKVTRQVRFRFLEDSAVCEGYEIHMGTTTPLADVPVSPLNHLADGREDGYFVDRTCMGTYVHGILDNPSVIDYLLEPFADKLKETAFDYKAFKEEQYDKLAAHVRKHVDLPLIYQILTDND</sequence>
<dbReference type="PROSITE" id="PS51274">
    <property type="entry name" value="GATASE_COBBQ"/>
    <property type="match status" value="1"/>
</dbReference>
<dbReference type="InterPro" id="IPR029062">
    <property type="entry name" value="Class_I_gatase-like"/>
</dbReference>
<comment type="caution">
    <text evidence="7">The sequence shown here is derived from an EMBL/GenBank/DDBJ whole genome shotgun (WGS) entry which is preliminary data.</text>
</comment>
<dbReference type="Gene3D" id="3.40.50.300">
    <property type="entry name" value="P-loop containing nucleotide triphosphate hydrolases"/>
    <property type="match status" value="1"/>
</dbReference>
<evidence type="ECO:0000256" key="4">
    <source>
        <dbReference type="HAMAP-Rule" id="MF_00028"/>
    </source>
</evidence>
<dbReference type="AlphaFoldDB" id="A0A015V4K8"/>
<protein>
    <recommendedName>
        <fullName evidence="4">Cobyric acid synthase</fullName>
    </recommendedName>
</protein>
<dbReference type="InterPro" id="IPR004459">
    <property type="entry name" value="CobQ_synth"/>
</dbReference>
<comment type="function">
    <text evidence="4">Catalyzes amidations at positions B, D, E, and G on adenosylcobyrinic A,C-diamide. NH(2) groups are provided by glutamine, and one molecule of ATP is hydrogenolyzed for each amidation.</text>
</comment>
<name>A0A015V4K8_BACFG</name>
<dbReference type="GO" id="GO:0015420">
    <property type="term" value="F:ABC-type vitamin B12 transporter activity"/>
    <property type="evidence" value="ECO:0007669"/>
    <property type="project" value="UniProtKB-UniRule"/>
</dbReference>
<dbReference type="InterPro" id="IPR011698">
    <property type="entry name" value="GATase_3"/>
</dbReference>
<keyword evidence="2 4" id="KW-0169">Cobalamin biosynthesis</keyword>
<dbReference type="CDD" id="cd01750">
    <property type="entry name" value="GATase1_CobQ"/>
    <property type="match status" value="1"/>
</dbReference>
<dbReference type="InterPro" id="IPR033949">
    <property type="entry name" value="CobQ_GATase1"/>
</dbReference>
<dbReference type="PANTHER" id="PTHR21343:SF1">
    <property type="entry name" value="COBYRIC ACID SYNTHASE"/>
    <property type="match status" value="1"/>
</dbReference>
<dbReference type="GO" id="GO:0016874">
    <property type="term" value="F:ligase activity"/>
    <property type="evidence" value="ECO:0007669"/>
    <property type="project" value="UniProtKB-KW"/>
</dbReference>